<evidence type="ECO:0000313" key="2">
    <source>
        <dbReference type="EMBL" id="EGG10569.1"/>
    </source>
</evidence>
<dbReference type="Proteomes" id="UP000001072">
    <property type="component" value="Unassembled WGS sequence"/>
</dbReference>
<dbReference type="RefSeq" id="XP_007406038.1">
    <property type="nucleotide sequence ID" value="XM_007405976.1"/>
</dbReference>
<gene>
    <name evidence="2" type="ORF">MELLADRAFT_93601</name>
</gene>
<evidence type="ECO:0000256" key="1">
    <source>
        <dbReference type="SAM" id="MobiDB-lite"/>
    </source>
</evidence>
<feature type="region of interest" description="Disordered" evidence="1">
    <location>
        <begin position="221"/>
        <end position="242"/>
    </location>
</feature>
<reference evidence="3" key="1">
    <citation type="journal article" date="2011" name="Proc. Natl. Acad. Sci. U.S.A.">
        <title>Obligate biotrophy features unraveled by the genomic analysis of rust fungi.</title>
        <authorList>
            <person name="Duplessis S."/>
            <person name="Cuomo C.A."/>
            <person name="Lin Y.-C."/>
            <person name="Aerts A."/>
            <person name="Tisserant E."/>
            <person name="Veneault-Fourrey C."/>
            <person name="Joly D.L."/>
            <person name="Hacquard S."/>
            <person name="Amselem J."/>
            <person name="Cantarel B.L."/>
            <person name="Chiu R."/>
            <person name="Coutinho P.M."/>
            <person name="Feau N."/>
            <person name="Field M."/>
            <person name="Frey P."/>
            <person name="Gelhaye E."/>
            <person name="Goldberg J."/>
            <person name="Grabherr M.G."/>
            <person name="Kodira C.D."/>
            <person name="Kohler A."/>
            <person name="Kuees U."/>
            <person name="Lindquist E.A."/>
            <person name="Lucas S.M."/>
            <person name="Mago R."/>
            <person name="Mauceli E."/>
            <person name="Morin E."/>
            <person name="Murat C."/>
            <person name="Pangilinan J.L."/>
            <person name="Park R."/>
            <person name="Pearson M."/>
            <person name="Quesneville H."/>
            <person name="Rouhier N."/>
            <person name="Sakthikumar S."/>
            <person name="Salamov A.A."/>
            <person name="Schmutz J."/>
            <person name="Selles B."/>
            <person name="Shapiro H."/>
            <person name="Tanguay P."/>
            <person name="Tuskan G.A."/>
            <person name="Henrissat B."/>
            <person name="Van de Peer Y."/>
            <person name="Rouze P."/>
            <person name="Ellis J.G."/>
            <person name="Dodds P.N."/>
            <person name="Schein J.E."/>
            <person name="Zhong S."/>
            <person name="Hamelin R.C."/>
            <person name="Grigoriev I.V."/>
            <person name="Szabo L.J."/>
            <person name="Martin F."/>
        </authorList>
    </citation>
    <scope>NUCLEOTIDE SEQUENCE [LARGE SCALE GENOMIC DNA]</scope>
    <source>
        <strain evidence="3">98AG31 / pathotype 3-4-7</strain>
    </source>
</reference>
<dbReference type="InParanoid" id="F4RB13"/>
<keyword evidence="3" id="KW-1185">Reference proteome</keyword>
<sequence length="338" mass="37086">MSEPCTGHGLYLSGVFEIEEKLTQEQNYKVEFRSYSASIYCGGLGRKQQISYEIRATGFSSKLLMLEESKVYFLRGSFFPTNTEDTFNDEFFYEGIERMLLGDAEAFTANVEGMIGLTGLGRVLDVDFKVEECWQYLKGKATDPDLKSVHAIVEHCDFHPETKLKQSMTVEYRIPPFKHLLGSAQVVKKGRECNFHGYIRDFNKDTSRYVVQVNKVSPTSGHLEVTTTNTSQAATSSGSAGRSKAKNSVLIEYCIPRFKARAPNTPFKSPLTAAGSSSGTPLGPSDTTPSSADSTPAAVKSKGKSPASTDQPPKKRARAAPKRKAAKGLALNESSEEL</sequence>
<dbReference type="HOGENOM" id="CLU_052203_1_1_1"/>
<feature type="region of interest" description="Disordered" evidence="1">
    <location>
        <begin position="264"/>
        <end position="338"/>
    </location>
</feature>
<dbReference type="GeneID" id="18936624"/>
<accession>F4RB13</accession>
<dbReference type="VEuPathDB" id="FungiDB:MELLADRAFT_93601"/>
<name>F4RB13_MELLP</name>
<protein>
    <submittedName>
        <fullName evidence="2">Uncharacterized protein</fullName>
    </submittedName>
</protein>
<dbReference type="KEGG" id="mlr:MELLADRAFT_93601"/>
<evidence type="ECO:0000313" key="3">
    <source>
        <dbReference type="Proteomes" id="UP000001072"/>
    </source>
</evidence>
<feature type="compositionally biased region" description="Basic residues" evidence="1">
    <location>
        <begin position="314"/>
        <end position="326"/>
    </location>
</feature>
<dbReference type="EMBL" id="GL883094">
    <property type="protein sequence ID" value="EGG10569.1"/>
    <property type="molecule type" value="Genomic_DNA"/>
</dbReference>
<organism evidence="3">
    <name type="scientific">Melampsora larici-populina (strain 98AG31 / pathotype 3-4-7)</name>
    <name type="common">Poplar leaf rust fungus</name>
    <dbReference type="NCBI Taxonomy" id="747676"/>
    <lineage>
        <taxon>Eukaryota</taxon>
        <taxon>Fungi</taxon>
        <taxon>Dikarya</taxon>
        <taxon>Basidiomycota</taxon>
        <taxon>Pucciniomycotina</taxon>
        <taxon>Pucciniomycetes</taxon>
        <taxon>Pucciniales</taxon>
        <taxon>Melampsoraceae</taxon>
        <taxon>Melampsora</taxon>
    </lineage>
</organism>
<feature type="compositionally biased region" description="Low complexity" evidence="1">
    <location>
        <begin position="226"/>
        <end position="242"/>
    </location>
</feature>
<proteinExistence type="predicted"/>
<dbReference type="AlphaFoldDB" id="F4RB13"/>
<feature type="compositionally biased region" description="Low complexity" evidence="1">
    <location>
        <begin position="284"/>
        <end position="298"/>
    </location>
</feature>